<comment type="subcellular location">
    <subcellularLocation>
        <location evidence="2 9">Nucleus</location>
    </subcellularLocation>
</comment>
<name>A0A6V7Q7B2_ANACO</name>
<feature type="region of interest" description="Disordered" evidence="10">
    <location>
        <begin position="631"/>
        <end position="668"/>
    </location>
</feature>
<dbReference type="Gene3D" id="2.40.330.10">
    <property type="entry name" value="DNA-binding pseudobarrel domain"/>
    <property type="match status" value="1"/>
</dbReference>
<comment type="similarity">
    <text evidence="3 9">Belongs to the ARF family.</text>
</comment>
<reference evidence="12" key="1">
    <citation type="submission" date="2020-07" db="EMBL/GenBank/DDBJ databases">
        <authorList>
            <person name="Lin J."/>
        </authorList>
    </citation>
    <scope>NUCLEOTIDE SEQUENCE</scope>
</reference>
<evidence type="ECO:0000256" key="8">
    <source>
        <dbReference type="ARBA" id="ARBA00023294"/>
    </source>
</evidence>
<dbReference type="PROSITE" id="PS50863">
    <property type="entry name" value="B3"/>
    <property type="match status" value="1"/>
</dbReference>
<evidence type="ECO:0000256" key="6">
    <source>
        <dbReference type="ARBA" id="ARBA00023163"/>
    </source>
</evidence>
<evidence type="ECO:0000256" key="5">
    <source>
        <dbReference type="ARBA" id="ARBA00023125"/>
    </source>
</evidence>
<keyword evidence="4 9" id="KW-0805">Transcription regulation</keyword>
<evidence type="ECO:0000256" key="10">
    <source>
        <dbReference type="SAM" id="MobiDB-lite"/>
    </source>
</evidence>
<evidence type="ECO:0000256" key="9">
    <source>
        <dbReference type="RuleBase" id="RU004561"/>
    </source>
</evidence>
<dbReference type="GO" id="GO:0006355">
    <property type="term" value="P:regulation of DNA-templated transcription"/>
    <property type="evidence" value="ECO:0007669"/>
    <property type="project" value="InterPro"/>
</dbReference>
<dbReference type="EMBL" id="LR862133">
    <property type="protein sequence ID" value="CAD1838746.1"/>
    <property type="molecule type" value="Genomic_DNA"/>
</dbReference>
<dbReference type="InterPro" id="IPR010525">
    <property type="entry name" value="ARF_dom"/>
</dbReference>
<dbReference type="GO" id="GO:0009734">
    <property type="term" value="P:auxin-activated signaling pathway"/>
    <property type="evidence" value="ECO:0007669"/>
    <property type="project" value="UniProtKB-KW"/>
</dbReference>
<dbReference type="PANTHER" id="PTHR31384:SF94">
    <property type="entry name" value="AUXIN RESPONSE FACTOR 17"/>
    <property type="match status" value="1"/>
</dbReference>
<keyword evidence="6 9" id="KW-0804">Transcription</keyword>
<evidence type="ECO:0000256" key="7">
    <source>
        <dbReference type="ARBA" id="ARBA00023242"/>
    </source>
</evidence>
<proteinExistence type="inferred from homology"/>
<dbReference type="PANTHER" id="PTHR31384">
    <property type="entry name" value="AUXIN RESPONSE FACTOR 4-RELATED"/>
    <property type="match status" value="1"/>
</dbReference>
<organism evidence="12">
    <name type="scientific">Ananas comosus var. bracteatus</name>
    <name type="common">red pineapple</name>
    <dbReference type="NCBI Taxonomy" id="296719"/>
    <lineage>
        <taxon>Eukaryota</taxon>
        <taxon>Viridiplantae</taxon>
        <taxon>Streptophyta</taxon>
        <taxon>Embryophyta</taxon>
        <taxon>Tracheophyta</taxon>
        <taxon>Spermatophyta</taxon>
        <taxon>Magnoliopsida</taxon>
        <taxon>Liliopsida</taxon>
        <taxon>Poales</taxon>
        <taxon>Bromeliaceae</taxon>
        <taxon>Bromelioideae</taxon>
        <taxon>Ananas</taxon>
    </lineage>
</organism>
<dbReference type="Gene3D" id="2.30.30.1040">
    <property type="match status" value="1"/>
</dbReference>
<gene>
    <name evidence="12" type="ORF">CB5_LOCUS21957</name>
</gene>
<evidence type="ECO:0000259" key="11">
    <source>
        <dbReference type="PROSITE" id="PS50863"/>
    </source>
</evidence>
<dbReference type="GO" id="GO:0005634">
    <property type="term" value="C:nucleus"/>
    <property type="evidence" value="ECO:0007669"/>
    <property type="project" value="UniProtKB-SubCell"/>
</dbReference>
<feature type="compositionally biased region" description="Basic residues" evidence="10">
    <location>
        <begin position="234"/>
        <end position="254"/>
    </location>
</feature>
<keyword evidence="7 9" id="KW-0539">Nucleus</keyword>
<comment type="subunit">
    <text evidence="9">Homodimers and heterodimers.</text>
</comment>
<feature type="region of interest" description="Disordered" evidence="10">
    <location>
        <begin position="277"/>
        <end position="296"/>
    </location>
</feature>
<dbReference type="Pfam" id="PF02362">
    <property type="entry name" value="B3"/>
    <property type="match status" value="1"/>
</dbReference>
<dbReference type="AlphaFoldDB" id="A0A6V7Q7B2"/>
<sequence length="732" mass="82457">MFCFLSSLSLAVSLRTVELGGSFVADIAPRDHSSTYLTPGHCEETGRACDFAVLDIAPVLVAVESLFELDRDTLHTRLGSAHECHSGVRLCAFALVSLMPVGLALHGPVVWIEPDSCNWAGTGVFTVPGTEPQVPAAAPSANQDRGKGASKTLTLGFLSPLLLRLRRVGSSDLVGNLAIVALPWRLRRGQRRGSPDRWIRSCGWRARARRRGFRPWGETSTTSPRAIASSAPRPRLRRRRLRRPRPLPRRRRPLPRQPHTDEVFAVIALEPGRLLPRDRRRAADRPQEEVAEGEGGVVREDAHPERRQQWRRVLRPQVLRRLHLPPARHEQRPPVQYLSIRDVHGGRWEFRHIYRGTPRRHLLTTGWSIFVNAKKLVAGDVVVFARNEAKELFVGIRRAYRSFPKPSPATFPHREIEDEPEPENVEGFSRCVKGRVPPSTVVEAVRLAKLGRPFEVMYYPKAGAPEFVVPKEAVDASLMVNWSAGIRVRMPVETEDSSRMTWFQGTVEEIMAKDMGQGPSHHGIDWDEKEALKDVKKNVKHVSPWDVELVIDAPQMQAPFPPLKKLKMLGQESPEFFGNKDGNMVSLLGLKNQNRGVLFTPLLNYTTSPAGMQGARHDLIFLPVYPRPHPLRRGDKLKDSSPQNQGSILDSKAEPFKAPASGPREDNEEQVEFSFRLFGQLLKSMKLSNRVDLQLAQETEIDEHEMLEVDMADKISHEHFPPMNRVTFVALP</sequence>
<dbReference type="Pfam" id="PF06507">
    <property type="entry name" value="ARF_AD"/>
    <property type="match status" value="1"/>
</dbReference>
<dbReference type="SMART" id="SM01019">
    <property type="entry name" value="B3"/>
    <property type="match status" value="1"/>
</dbReference>
<dbReference type="InterPro" id="IPR044835">
    <property type="entry name" value="ARF_plant"/>
</dbReference>
<evidence type="ECO:0000256" key="3">
    <source>
        <dbReference type="ARBA" id="ARBA00007853"/>
    </source>
</evidence>
<keyword evidence="8 9" id="KW-0927">Auxin signaling pathway</keyword>
<feature type="compositionally biased region" description="Basic and acidic residues" evidence="10">
    <location>
        <begin position="277"/>
        <end position="288"/>
    </location>
</feature>
<dbReference type="CDD" id="cd10017">
    <property type="entry name" value="B3_DNA"/>
    <property type="match status" value="1"/>
</dbReference>
<evidence type="ECO:0000256" key="1">
    <source>
        <dbReference type="ARBA" id="ARBA00003182"/>
    </source>
</evidence>
<dbReference type="InterPro" id="IPR003340">
    <property type="entry name" value="B3_DNA-bd"/>
</dbReference>
<comment type="function">
    <text evidence="1 9">Auxin response factors (ARFs) are transcriptional factors that bind specifically to the DNA sequence 5'-TGTCTC-3' found in the auxin-responsive promoter elements (AuxREs).</text>
</comment>
<protein>
    <recommendedName>
        <fullName evidence="9">Auxin response factor</fullName>
    </recommendedName>
</protein>
<evidence type="ECO:0000256" key="2">
    <source>
        <dbReference type="ARBA" id="ARBA00004123"/>
    </source>
</evidence>
<accession>A0A6V7Q7B2</accession>
<evidence type="ECO:0000256" key="4">
    <source>
        <dbReference type="ARBA" id="ARBA00023015"/>
    </source>
</evidence>
<feature type="domain" description="TF-B3" evidence="11">
    <location>
        <begin position="338"/>
        <end position="400"/>
    </location>
</feature>
<dbReference type="InterPro" id="IPR015300">
    <property type="entry name" value="DNA-bd_pseudobarrel_sf"/>
</dbReference>
<dbReference type="GO" id="GO:0003677">
    <property type="term" value="F:DNA binding"/>
    <property type="evidence" value="ECO:0007669"/>
    <property type="project" value="UniProtKB-KW"/>
</dbReference>
<keyword evidence="5 9" id="KW-0238">DNA-binding</keyword>
<evidence type="ECO:0000313" key="12">
    <source>
        <dbReference type="EMBL" id="CAD1838746.1"/>
    </source>
</evidence>
<dbReference type="SUPFAM" id="SSF101936">
    <property type="entry name" value="DNA-binding pseudobarrel domain"/>
    <property type="match status" value="1"/>
</dbReference>
<feature type="region of interest" description="Disordered" evidence="10">
    <location>
        <begin position="213"/>
        <end position="262"/>
    </location>
</feature>